<dbReference type="EMBL" id="ACPB03024743">
    <property type="status" value="NOT_ANNOTATED_CDS"/>
    <property type="molecule type" value="Genomic_DNA"/>
</dbReference>
<evidence type="ECO:0000313" key="3">
    <source>
        <dbReference type="Proteomes" id="UP000015103"/>
    </source>
</evidence>
<dbReference type="EnsemblMetazoa" id="RPRC009094-RA">
    <property type="protein sequence ID" value="RPRC009094-PA"/>
    <property type="gene ID" value="RPRC009094"/>
</dbReference>
<organism evidence="2 3">
    <name type="scientific">Rhodnius prolixus</name>
    <name type="common">Triatomid bug</name>
    <dbReference type="NCBI Taxonomy" id="13249"/>
    <lineage>
        <taxon>Eukaryota</taxon>
        <taxon>Metazoa</taxon>
        <taxon>Ecdysozoa</taxon>
        <taxon>Arthropoda</taxon>
        <taxon>Hexapoda</taxon>
        <taxon>Insecta</taxon>
        <taxon>Pterygota</taxon>
        <taxon>Neoptera</taxon>
        <taxon>Paraneoptera</taxon>
        <taxon>Hemiptera</taxon>
        <taxon>Heteroptera</taxon>
        <taxon>Panheteroptera</taxon>
        <taxon>Cimicomorpha</taxon>
        <taxon>Reduviidae</taxon>
        <taxon>Triatominae</taxon>
        <taxon>Rhodnius</taxon>
    </lineage>
</organism>
<accession>T1HYH4</accession>
<sequence length="171" mass="19335">MLWRSQQIQYQEPPIPISPPIAKAVRSRSQDDSMKSSAQNGTDLKPVYKSSPSTPAPVVRFRIPSEEPPRENGIPLEKLNLEDEERTKLLKPQPVTLGDKEVCELSGSKPNLDVLSLTINEDDIGEREEEREMMQSRLRPHSLVDFGNAEKTVCCCTLLIENFFSIKTKTK</sequence>
<dbReference type="AlphaFoldDB" id="T1HYH4"/>
<feature type="compositionally biased region" description="Low complexity" evidence="1">
    <location>
        <begin position="1"/>
        <end position="12"/>
    </location>
</feature>
<reference evidence="2" key="1">
    <citation type="submission" date="2015-05" db="UniProtKB">
        <authorList>
            <consortium name="EnsemblMetazoa"/>
        </authorList>
    </citation>
    <scope>IDENTIFICATION</scope>
</reference>
<dbReference type="Proteomes" id="UP000015103">
    <property type="component" value="Unassembled WGS sequence"/>
</dbReference>
<evidence type="ECO:0000313" key="2">
    <source>
        <dbReference type="EnsemblMetazoa" id="RPRC009094-PA"/>
    </source>
</evidence>
<proteinExistence type="predicted"/>
<keyword evidence="3" id="KW-1185">Reference proteome</keyword>
<evidence type="ECO:0000256" key="1">
    <source>
        <dbReference type="SAM" id="MobiDB-lite"/>
    </source>
</evidence>
<protein>
    <submittedName>
        <fullName evidence="2">Uncharacterized protein</fullName>
    </submittedName>
</protein>
<dbReference type="VEuPathDB" id="VectorBase:RPRC009094"/>
<dbReference type="HOGENOM" id="CLU_1564822_0_0_1"/>
<feature type="region of interest" description="Disordered" evidence="1">
    <location>
        <begin position="1"/>
        <end position="77"/>
    </location>
</feature>
<dbReference type="InParanoid" id="T1HYH4"/>
<name>T1HYH4_RHOPR</name>